<keyword evidence="2" id="KW-1185">Reference proteome</keyword>
<gene>
    <name evidence="1" type="ORF">ZOSMA_7043G00010</name>
</gene>
<organism evidence="1 2">
    <name type="scientific">Zostera marina</name>
    <name type="common">Eelgrass</name>
    <dbReference type="NCBI Taxonomy" id="29655"/>
    <lineage>
        <taxon>Eukaryota</taxon>
        <taxon>Viridiplantae</taxon>
        <taxon>Streptophyta</taxon>
        <taxon>Embryophyta</taxon>
        <taxon>Tracheophyta</taxon>
        <taxon>Spermatophyta</taxon>
        <taxon>Magnoliopsida</taxon>
        <taxon>Liliopsida</taxon>
        <taxon>Zosteraceae</taxon>
        <taxon>Zostera</taxon>
    </lineage>
</organism>
<feature type="non-terminal residue" evidence="1">
    <location>
        <position position="386"/>
    </location>
</feature>
<evidence type="ECO:0000313" key="1">
    <source>
        <dbReference type="EMBL" id="KMZ59072.1"/>
    </source>
</evidence>
<reference evidence="2" key="1">
    <citation type="journal article" date="2016" name="Nature">
        <title>The genome of the seagrass Zostera marina reveals angiosperm adaptation to the sea.</title>
        <authorList>
            <person name="Olsen J.L."/>
            <person name="Rouze P."/>
            <person name="Verhelst B."/>
            <person name="Lin Y.-C."/>
            <person name="Bayer T."/>
            <person name="Collen J."/>
            <person name="Dattolo E."/>
            <person name="De Paoli E."/>
            <person name="Dittami S."/>
            <person name="Maumus F."/>
            <person name="Michel G."/>
            <person name="Kersting A."/>
            <person name="Lauritano C."/>
            <person name="Lohaus R."/>
            <person name="Toepel M."/>
            <person name="Tonon T."/>
            <person name="Vanneste K."/>
            <person name="Amirebrahimi M."/>
            <person name="Brakel J."/>
            <person name="Bostroem C."/>
            <person name="Chovatia M."/>
            <person name="Grimwood J."/>
            <person name="Jenkins J.W."/>
            <person name="Jueterbock A."/>
            <person name="Mraz A."/>
            <person name="Stam W.T."/>
            <person name="Tice H."/>
            <person name="Bornberg-Bauer E."/>
            <person name="Green P.J."/>
            <person name="Pearson G.A."/>
            <person name="Procaccini G."/>
            <person name="Duarte C.M."/>
            <person name="Schmutz J."/>
            <person name="Reusch T.B.H."/>
            <person name="Van de Peer Y."/>
        </authorList>
    </citation>
    <scope>NUCLEOTIDE SEQUENCE [LARGE SCALE GENOMIC DNA]</scope>
    <source>
        <strain evidence="2">cv. Finnish</strain>
    </source>
</reference>
<sequence>MDNKEDEDNDFDTTQSIASTCIDTFGDRFKNICAEVVDVADELLTTIVNTPDAIYDLSLMYSSQEESRDNDLVEDLVLQDLSKVNIKVEDSVYQDLSLGDQDSRVSSQVETKIESPISQISSQVNTTDAIYELSLMYSSQEENRDNDLVEDLVLQDKVNIKVEDSVYQDLSLGKINTEGLDSRVSSQVETKIENPISHIPSQVNTTDAIYELSLMYLSQDENHDNDLIENLVSQDKVNIKVEDSVYQDLNLGKINTEGLDYRVSSQVETKIENPISQIPNQVNSSIQLGVDVSLKLEDNNEVNSSYSSQNESSFSSLSRKFRNDSFHYSGKTASASLSSSTKSFDQDFFWVDKEIGNNAYEASSTDNVLIHKKEVNMVSKLKSLKI</sequence>
<dbReference type="Proteomes" id="UP000036987">
    <property type="component" value="Unassembled WGS sequence"/>
</dbReference>
<protein>
    <submittedName>
        <fullName evidence="1">Uncharacterized protein</fullName>
    </submittedName>
</protein>
<name>A0A0K9NSM6_ZOSMR</name>
<proteinExistence type="predicted"/>
<dbReference type="EMBL" id="LFYR01001811">
    <property type="protein sequence ID" value="KMZ59072.1"/>
    <property type="molecule type" value="Genomic_DNA"/>
</dbReference>
<dbReference type="AlphaFoldDB" id="A0A0K9NSM6"/>
<comment type="caution">
    <text evidence="1">The sequence shown here is derived from an EMBL/GenBank/DDBJ whole genome shotgun (WGS) entry which is preliminary data.</text>
</comment>
<evidence type="ECO:0000313" key="2">
    <source>
        <dbReference type="Proteomes" id="UP000036987"/>
    </source>
</evidence>
<accession>A0A0K9NSM6</accession>